<dbReference type="InterPro" id="IPR005158">
    <property type="entry name" value="BTAD"/>
</dbReference>
<dbReference type="Pfam" id="PF07719">
    <property type="entry name" value="TPR_2"/>
    <property type="match status" value="1"/>
</dbReference>
<feature type="repeat" description="TPR" evidence="7">
    <location>
        <begin position="735"/>
        <end position="768"/>
    </location>
</feature>
<dbReference type="InterPro" id="IPR013105">
    <property type="entry name" value="TPR_2"/>
</dbReference>
<evidence type="ECO:0000256" key="3">
    <source>
        <dbReference type="ARBA" id="ARBA00022803"/>
    </source>
</evidence>
<sequence length="966" mass="105865">MRFGILGPVEVATDHGPGTIARPRHRALLAYLLLHPGQVVTSGQLIEAMWGGAEPSSARSQIHVALSELRRALRERGLDEVIETRPGGYLLALGEDDLDADVFRRHVEAARDLRRHGKAEDSAKRLRTALGLWRGHALADITAAYAHAARQALHEQRLSAHEALAETELLLGRHDALLPELGKLVEEHPLRERLVCHLMLAQYRAGMRAEALRTARRLRERLVEEQGLDPGTRFTELEKAVLDADPALDPPAGAVTVQAPPAGTTPAQLPLDAWGFTGRARELADLDLLTDARDTPPVVLVVGSPGVGKTALAVHWAHRHRDRFPDGQLYANLRGFDQDRAPLQPYDILRRFLSALGVEPGAVPEDVDEAAALFRSTLARRRVLLVLDNARSADQVRPLLPGSADCTVLVTSRNRLRALVAREGARPLPLGPLTEDEAAALVRTAMAGRAAPDGTAALAGGTPAGDDGCDLAARQVAQRCAYLPLALRLAAAQLIGQRHLTVADYARQLTTGDPLAVLDEHGDLDGAVSAAFRLSYQALPPGTRRLFRLLSLVPGQDFGPAAAAALLGVTLAEARPRLEELCIGHLVSEHRPGRYTMHDLLRSYAVSAFETDEPESGREEAARRLVDFYAETVYEAYPLLQPRRLAGEREIVHPPRERPLFADRAAALDWHDQELENLVGVVALTGARGWHRRAWQSAADLLAYFIIRRRWPEWLTVLRTGLLAAESSGEPEAVAHMRNALGVVHKQLGRYDEAREHYRRAIELAAEAGNPRMVAAFNANLGGLAINEGDLEAGLRHLRIALSVPEYGHDPQYAVAAYINLGCALIDSERYPAAEEALRRALAFAEAVDDAQQACYAHHNLAEIALREGDRSAARRHAEQQLRLAEEIGDPLRTASAHDSLASALVHEDRAAALAQWRAARRVYRELGHRIADVLDEWLAVLDTLDDPAWLAAADESRRRRCRHLI</sequence>
<dbReference type="InterPro" id="IPR003593">
    <property type="entry name" value="AAA+_ATPase"/>
</dbReference>
<evidence type="ECO:0000256" key="4">
    <source>
        <dbReference type="ARBA" id="ARBA00023015"/>
    </source>
</evidence>
<dbReference type="CDD" id="cd15831">
    <property type="entry name" value="BTAD"/>
    <property type="match status" value="1"/>
</dbReference>
<evidence type="ECO:0000313" key="10">
    <source>
        <dbReference type="EMBL" id="MDA0637470.1"/>
    </source>
</evidence>
<dbReference type="CDD" id="cd00383">
    <property type="entry name" value="trans_reg_C"/>
    <property type="match status" value="1"/>
</dbReference>
<dbReference type="InterPro" id="IPR019734">
    <property type="entry name" value="TPR_rpt"/>
</dbReference>
<keyword evidence="11" id="KW-1185">Reference proteome</keyword>
<dbReference type="Gene3D" id="3.40.50.300">
    <property type="entry name" value="P-loop containing nucleotide triphosphate hydrolases"/>
    <property type="match status" value="1"/>
</dbReference>
<protein>
    <submittedName>
        <fullName evidence="10">BTAD domain-containing putative transcriptional regulator</fullName>
    </submittedName>
</protein>
<keyword evidence="2" id="KW-0677">Repeat</keyword>
<proteinExistence type="inferred from homology"/>
<keyword evidence="5 8" id="KW-0238">DNA-binding</keyword>
<evidence type="ECO:0000256" key="2">
    <source>
        <dbReference type="ARBA" id="ARBA00022737"/>
    </source>
</evidence>
<dbReference type="Proteomes" id="UP001144036">
    <property type="component" value="Unassembled WGS sequence"/>
</dbReference>
<dbReference type="PROSITE" id="PS50293">
    <property type="entry name" value="TPR_REGION"/>
    <property type="match status" value="1"/>
</dbReference>
<dbReference type="InterPro" id="IPR011990">
    <property type="entry name" value="TPR-like_helical_dom_sf"/>
</dbReference>
<dbReference type="PANTHER" id="PTHR35807">
    <property type="entry name" value="TRANSCRIPTIONAL REGULATOR REDD-RELATED"/>
    <property type="match status" value="1"/>
</dbReference>
<dbReference type="Pfam" id="PF03704">
    <property type="entry name" value="BTAD"/>
    <property type="match status" value="1"/>
</dbReference>
<keyword evidence="4" id="KW-0805">Transcription regulation</keyword>
<dbReference type="SUPFAM" id="SSF46894">
    <property type="entry name" value="C-terminal effector domain of the bipartite response regulators"/>
    <property type="match status" value="1"/>
</dbReference>
<dbReference type="RefSeq" id="WP_270158373.1">
    <property type="nucleotide sequence ID" value="NZ_JAPNNL010000158.1"/>
</dbReference>
<dbReference type="SUPFAM" id="SSF52540">
    <property type="entry name" value="P-loop containing nucleoside triphosphate hydrolases"/>
    <property type="match status" value="1"/>
</dbReference>
<keyword evidence="3 7" id="KW-0802">TPR repeat</keyword>
<dbReference type="InterPro" id="IPR016032">
    <property type="entry name" value="Sig_transdc_resp-reg_C-effctor"/>
</dbReference>
<dbReference type="PRINTS" id="PR00364">
    <property type="entry name" value="DISEASERSIST"/>
</dbReference>
<dbReference type="SMART" id="SM00028">
    <property type="entry name" value="TPR"/>
    <property type="match status" value="3"/>
</dbReference>
<dbReference type="Gene3D" id="1.25.40.10">
    <property type="entry name" value="Tetratricopeptide repeat domain"/>
    <property type="match status" value="3"/>
</dbReference>
<accession>A0ABT4SKE8</accession>
<dbReference type="InterPro" id="IPR027417">
    <property type="entry name" value="P-loop_NTPase"/>
</dbReference>
<dbReference type="SMART" id="SM00382">
    <property type="entry name" value="AAA"/>
    <property type="match status" value="1"/>
</dbReference>
<reference evidence="10" key="1">
    <citation type="submission" date="2022-11" db="EMBL/GenBank/DDBJ databases">
        <title>Nonomuraea corallina sp. nov., a new species of the genus Nonomuraea isolated from sea side sediment in Thai sea.</title>
        <authorList>
            <person name="Ngamcharungchit C."/>
            <person name="Matsumoto A."/>
            <person name="Suriyachadkun C."/>
            <person name="Panbangred W."/>
            <person name="Inahashi Y."/>
            <person name="Intra B."/>
        </authorList>
    </citation>
    <scope>NUCLEOTIDE SEQUENCE</scope>
    <source>
        <strain evidence="10">MCN248</strain>
    </source>
</reference>
<organism evidence="10 11">
    <name type="scientific">Nonomuraea corallina</name>
    <dbReference type="NCBI Taxonomy" id="2989783"/>
    <lineage>
        <taxon>Bacteria</taxon>
        <taxon>Bacillati</taxon>
        <taxon>Actinomycetota</taxon>
        <taxon>Actinomycetes</taxon>
        <taxon>Streptosporangiales</taxon>
        <taxon>Streptosporangiaceae</taxon>
        <taxon>Nonomuraea</taxon>
    </lineage>
</organism>
<dbReference type="PANTHER" id="PTHR35807:SF1">
    <property type="entry name" value="TRANSCRIPTIONAL REGULATOR REDD"/>
    <property type="match status" value="1"/>
</dbReference>
<comment type="similarity">
    <text evidence="1">Belongs to the AfsR/DnrI/RedD regulatory family.</text>
</comment>
<evidence type="ECO:0000259" key="9">
    <source>
        <dbReference type="PROSITE" id="PS51755"/>
    </source>
</evidence>
<feature type="DNA-binding region" description="OmpR/PhoB-type" evidence="8">
    <location>
        <begin position="1"/>
        <end position="93"/>
    </location>
</feature>
<name>A0ABT4SKE8_9ACTN</name>
<evidence type="ECO:0000256" key="8">
    <source>
        <dbReference type="PROSITE-ProRule" id="PRU01091"/>
    </source>
</evidence>
<dbReference type="InterPro" id="IPR036388">
    <property type="entry name" value="WH-like_DNA-bd_sf"/>
</dbReference>
<keyword evidence="6" id="KW-0804">Transcription</keyword>
<dbReference type="Pfam" id="PF13191">
    <property type="entry name" value="AAA_16"/>
    <property type="match status" value="1"/>
</dbReference>
<dbReference type="EMBL" id="JAPNNL010000158">
    <property type="protein sequence ID" value="MDA0637470.1"/>
    <property type="molecule type" value="Genomic_DNA"/>
</dbReference>
<evidence type="ECO:0000256" key="1">
    <source>
        <dbReference type="ARBA" id="ARBA00005820"/>
    </source>
</evidence>
<dbReference type="SMART" id="SM00862">
    <property type="entry name" value="Trans_reg_C"/>
    <property type="match status" value="1"/>
</dbReference>
<evidence type="ECO:0000256" key="5">
    <source>
        <dbReference type="ARBA" id="ARBA00023125"/>
    </source>
</evidence>
<dbReference type="PROSITE" id="PS50005">
    <property type="entry name" value="TPR"/>
    <property type="match status" value="1"/>
</dbReference>
<evidence type="ECO:0000313" key="11">
    <source>
        <dbReference type="Proteomes" id="UP001144036"/>
    </source>
</evidence>
<dbReference type="InterPro" id="IPR041664">
    <property type="entry name" value="AAA_16"/>
</dbReference>
<dbReference type="Pfam" id="PF13374">
    <property type="entry name" value="TPR_10"/>
    <property type="match status" value="1"/>
</dbReference>
<dbReference type="InterPro" id="IPR051677">
    <property type="entry name" value="AfsR-DnrI-RedD_regulator"/>
</dbReference>
<dbReference type="PROSITE" id="PS51755">
    <property type="entry name" value="OMPR_PHOB"/>
    <property type="match status" value="1"/>
</dbReference>
<dbReference type="SMART" id="SM01043">
    <property type="entry name" value="BTAD"/>
    <property type="match status" value="1"/>
</dbReference>
<gene>
    <name evidence="10" type="ORF">OUY22_29035</name>
</gene>
<dbReference type="Gene3D" id="1.10.10.10">
    <property type="entry name" value="Winged helix-like DNA-binding domain superfamily/Winged helix DNA-binding domain"/>
    <property type="match status" value="1"/>
</dbReference>
<evidence type="ECO:0000256" key="7">
    <source>
        <dbReference type="PROSITE-ProRule" id="PRU00339"/>
    </source>
</evidence>
<dbReference type="InterPro" id="IPR001867">
    <property type="entry name" value="OmpR/PhoB-type_DNA-bd"/>
</dbReference>
<dbReference type="SUPFAM" id="SSF48452">
    <property type="entry name" value="TPR-like"/>
    <property type="match status" value="2"/>
</dbReference>
<evidence type="ECO:0000256" key="6">
    <source>
        <dbReference type="ARBA" id="ARBA00023163"/>
    </source>
</evidence>
<dbReference type="Pfam" id="PF00486">
    <property type="entry name" value="Trans_reg_C"/>
    <property type="match status" value="1"/>
</dbReference>
<comment type="caution">
    <text evidence="10">The sequence shown here is derived from an EMBL/GenBank/DDBJ whole genome shotgun (WGS) entry which is preliminary data.</text>
</comment>
<feature type="domain" description="OmpR/PhoB-type" evidence="9">
    <location>
        <begin position="1"/>
        <end position="93"/>
    </location>
</feature>